<dbReference type="AlphaFoldDB" id="A0A699IJ03"/>
<organism evidence="2">
    <name type="scientific">Tanacetum cinerariifolium</name>
    <name type="common">Dalmatian daisy</name>
    <name type="synonym">Chrysanthemum cinerariifolium</name>
    <dbReference type="NCBI Taxonomy" id="118510"/>
    <lineage>
        <taxon>Eukaryota</taxon>
        <taxon>Viridiplantae</taxon>
        <taxon>Streptophyta</taxon>
        <taxon>Embryophyta</taxon>
        <taxon>Tracheophyta</taxon>
        <taxon>Spermatophyta</taxon>
        <taxon>Magnoliopsida</taxon>
        <taxon>eudicotyledons</taxon>
        <taxon>Gunneridae</taxon>
        <taxon>Pentapetalae</taxon>
        <taxon>asterids</taxon>
        <taxon>campanulids</taxon>
        <taxon>Asterales</taxon>
        <taxon>Asteraceae</taxon>
        <taxon>Asteroideae</taxon>
        <taxon>Anthemideae</taxon>
        <taxon>Anthemidinae</taxon>
        <taxon>Tanacetum</taxon>
    </lineage>
</organism>
<comment type="caution">
    <text evidence="2">The sequence shown here is derived from an EMBL/GenBank/DDBJ whole genome shotgun (WGS) entry which is preliminary data.</text>
</comment>
<name>A0A699IJ03_TANCI</name>
<protein>
    <submittedName>
        <fullName evidence="2">Uncharacterized protein</fullName>
    </submittedName>
</protein>
<sequence>YTNHWMNEAVKVAVQIQSYRVQDEAQAENEDFLNKLDENRKIIKEQTSYAVATDLSKLELKKVLIEKMESNKSIHRSDEQMNLYKALFNAYECDKIILDTYEDTVMLKRCCDDADKDEEPLTGSDRGSMRRREGKEPELTSAPKEKASMTTRQISDLAKQADTHASFNELMDTPVDFLAFLMNRINVETLTLELLASLTYELMKGSCKSLVELKFFLEDVYKATTDQLDWNNPEGQQYLHNLLKPLPLILNSRDYGHIKWIEDLVPCIMWSQAPINYDKYALWGISHWGRKRQQFYGFVVNRKSARDVYSKRRIIDVTELQIVEWHDYKYLDWITMRRDDDKSYKFKEGDFKKLRIQDIKDMLLLLVQGKLTNLTVKERFAFNIFHMPLDDDASCEHSQGDIKSKVFINSKIGQLSLNQKKHDPIQMLVFMPFDDLKLCDSDDSTFGVDISSRFPIDCKSIELLTFAPPMRDSSESMFFIANRDPIQMLVFMPFDDLKLCDSDDSTFDSTFGVDISSRFPIDCKSIELLTFAPPMRDSSESMFFIANRVRVSTLSRFITNAEKSIEPVKSCSKHDQALEVSLVSETSKDAEKPL</sequence>
<feature type="region of interest" description="Disordered" evidence="1">
    <location>
        <begin position="116"/>
        <end position="151"/>
    </location>
</feature>
<reference evidence="2" key="1">
    <citation type="journal article" date="2019" name="Sci. Rep.">
        <title>Draft genome of Tanacetum cinerariifolium, the natural source of mosquito coil.</title>
        <authorList>
            <person name="Yamashiro T."/>
            <person name="Shiraishi A."/>
            <person name="Satake H."/>
            <person name="Nakayama K."/>
        </authorList>
    </citation>
    <scope>NUCLEOTIDE SEQUENCE</scope>
</reference>
<feature type="compositionally biased region" description="Basic and acidic residues" evidence="1">
    <location>
        <begin position="127"/>
        <end position="147"/>
    </location>
</feature>
<gene>
    <name evidence="2" type="ORF">Tci_538419</name>
</gene>
<dbReference type="EMBL" id="BKCJ010307175">
    <property type="protein sequence ID" value="GEZ66446.1"/>
    <property type="molecule type" value="Genomic_DNA"/>
</dbReference>
<proteinExistence type="predicted"/>
<evidence type="ECO:0000256" key="1">
    <source>
        <dbReference type="SAM" id="MobiDB-lite"/>
    </source>
</evidence>
<evidence type="ECO:0000313" key="2">
    <source>
        <dbReference type="EMBL" id="GEZ66446.1"/>
    </source>
</evidence>
<feature type="non-terminal residue" evidence="2">
    <location>
        <position position="1"/>
    </location>
</feature>
<accession>A0A699IJ03</accession>